<proteinExistence type="predicted"/>
<organism evidence="1">
    <name type="scientific">uncultured Mycobacterium sp</name>
    <dbReference type="NCBI Taxonomy" id="171292"/>
    <lineage>
        <taxon>Bacteria</taxon>
        <taxon>Bacillati</taxon>
        <taxon>Actinomycetota</taxon>
        <taxon>Actinomycetes</taxon>
        <taxon>Mycobacteriales</taxon>
        <taxon>Mycobacteriaceae</taxon>
        <taxon>Mycobacterium</taxon>
        <taxon>environmental samples</taxon>
    </lineage>
</organism>
<dbReference type="AlphaFoldDB" id="A0A1Y5P6C5"/>
<reference evidence="1" key="1">
    <citation type="submission" date="2016-03" db="EMBL/GenBank/DDBJ databases">
        <authorList>
            <person name="Ploux O."/>
        </authorList>
    </citation>
    <scope>NUCLEOTIDE SEQUENCE</scope>
    <source>
        <strain evidence="1">UC10</strain>
    </source>
</reference>
<name>A0A1Y5P6C5_9MYCO</name>
<sequence length="43" mass="4638">MPARASADDTDGVAEPVTELGKLHHAWVRERGLPGALEHRGHP</sequence>
<protein>
    <submittedName>
        <fullName evidence="1">Uncharacterized protein</fullName>
    </submittedName>
</protein>
<evidence type="ECO:0000313" key="1">
    <source>
        <dbReference type="EMBL" id="SBS71671.1"/>
    </source>
</evidence>
<accession>A0A1Y5P6C5</accession>
<dbReference type="EMBL" id="FLQS01000004">
    <property type="protein sequence ID" value="SBS71671.1"/>
    <property type="molecule type" value="Genomic_DNA"/>
</dbReference>
<gene>
    <name evidence="1" type="ORF">MHPYR_120002</name>
</gene>